<dbReference type="InterPro" id="IPR004681">
    <property type="entry name" value="TRAP_DctM"/>
</dbReference>
<dbReference type="Proteomes" id="UP000186002">
    <property type="component" value="Unassembled WGS sequence"/>
</dbReference>
<feature type="transmembrane region" description="Helical" evidence="9">
    <location>
        <begin position="350"/>
        <end position="374"/>
    </location>
</feature>
<feature type="transmembrane region" description="Helical" evidence="9">
    <location>
        <begin position="265"/>
        <end position="291"/>
    </location>
</feature>
<feature type="transmembrane region" description="Helical" evidence="9">
    <location>
        <begin position="427"/>
        <end position="450"/>
    </location>
</feature>
<organism evidence="12 13">
    <name type="scientific">Roseibium suaedae</name>
    <dbReference type="NCBI Taxonomy" id="735517"/>
    <lineage>
        <taxon>Bacteria</taxon>
        <taxon>Pseudomonadati</taxon>
        <taxon>Pseudomonadota</taxon>
        <taxon>Alphaproteobacteria</taxon>
        <taxon>Hyphomicrobiales</taxon>
        <taxon>Stappiaceae</taxon>
        <taxon>Roseibium</taxon>
    </lineage>
</organism>
<evidence type="ECO:0000256" key="8">
    <source>
        <dbReference type="RuleBase" id="RU369079"/>
    </source>
</evidence>
<protein>
    <submittedName>
        <fullName evidence="12">TRAP transporter, DctM subunit</fullName>
    </submittedName>
</protein>
<comment type="function">
    <text evidence="8">Part of the tripartite ATP-independent periplasmic (TRAP) transport system.</text>
</comment>
<comment type="subcellular location">
    <subcellularLocation>
        <location evidence="1 8">Cell inner membrane</location>
        <topology evidence="1 8">Multi-pass membrane protein</topology>
    </subcellularLocation>
</comment>
<gene>
    <name evidence="12" type="ORF">SAMN05444272_3109</name>
</gene>
<keyword evidence="7 9" id="KW-0472">Membrane</keyword>
<proteinExistence type="predicted"/>
<feature type="transmembrane region" description="Helical" evidence="9">
    <location>
        <begin position="527"/>
        <end position="544"/>
    </location>
</feature>
<dbReference type="RefSeq" id="WP_073014223.1">
    <property type="nucleotide sequence ID" value="NZ_FRBW01000003.1"/>
</dbReference>
<dbReference type="AlphaFoldDB" id="A0A1M7L7S0"/>
<evidence type="ECO:0000259" key="11">
    <source>
        <dbReference type="Pfam" id="PF06808"/>
    </source>
</evidence>
<dbReference type="InterPro" id="IPR010656">
    <property type="entry name" value="DctM"/>
</dbReference>
<dbReference type="EMBL" id="FRBW01000003">
    <property type="protein sequence ID" value="SHM74084.1"/>
    <property type="molecule type" value="Genomic_DNA"/>
</dbReference>
<evidence type="ECO:0000256" key="3">
    <source>
        <dbReference type="ARBA" id="ARBA00022475"/>
    </source>
</evidence>
<keyword evidence="3" id="KW-1003">Cell membrane</keyword>
<evidence type="ECO:0000256" key="9">
    <source>
        <dbReference type="SAM" id="Phobius"/>
    </source>
</evidence>
<feature type="transmembrane region" description="Helical" evidence="9">
    <location>
        <begin position="214"/>
        <end position="244"/>
    </location>
</feature>
<evidence type="ECO:0000256" key="5">
    <source>
        <dbReference type="ARBA" id="ARBA00022692"/>
    </source>
</evidence>
<reference evidence="12 13" key="1">
    <citation type="submission" date="2016-11" db="EMBL/GenBank/DDBJ databases">
        <authorList>
            <person name="Jaros S."/>
            <person name="Januszkiewicz K."/>
            <person name="Wedrychowicz H."/>
        </authorList>
    </citation>
    <scope>NUCLEOTIDE SEQUENCE [LARGE SCALE GENOMIC DNA]</scope>
    <source>
        <strain evidence="12 13">DSM 22153</strain>
    </source>
</reference>
<dbReference type="PANTHER" id="PTHR33362">
    <property type="entry name" value="SIALIC ACID TRAP TRANSPORTER PERMEASE PROTEIN SIAT-RELATED"/>
    <property type="match status" value="1"/>
</dbReference>
<feature type="domain" description="TRAP C4-dicarboxylate transport system permease DctM subunit" evidence="11">
    <location>
        <begin position="217"/>
        <end position="629"/>
    </location>
</feature>
<feature type="transmembrane region" description="Helical" evidence="9">
    <location>
        <begin position="104"/>
        <end position="123"/>
    </location>
</feature>
<dbReference type="Pfam" id="PF04290">
    <property type="entry name" value="DctQ"/>
    <property type="match status" value="1"/>
</dbReference>
<accession>A0A1M7L7S0</accession>
<sequence>MTQENTGAAVDSGGDMLFVVARAVTAILKYTLLLFLAVMSVLIIYQVVARFIFNNPSAYTEELLSFLLIWLGVLGGAFCFMEGRHLNLPLLYDLVGERGKHRLRAVNALLTLGFGVVMCIGGYHSIMDGLMTVSPMLRLPIGWLQSVLLVTGGAIVLSQVLELSLLLREDRRNVRSIAVIAAGMGVLIALVLWARGSEAYTYLVDEHLMAFSMIVLFGAFFTFLILGTSISAGLALAGIFTLSLQIDFGALSSTIGEQIFSGLDHFGFLALPFFVLAGAIMNQCGIAHRLIDFAMLIGRRIPGSLWQTNVLANMLFGCLSGSGIAAATAIGNIIAPIARENKYDMPMTTAVNAASAPTGMLIPPTGAFIVYSLITGGSASIVALFLAGYFPGIVMGLSVMVVAYVFARRKGYASDKSPYRMAEVMGVLWRAVPSLGLVVLVIGGIVGGAFTATEGAGVAVLYSLVLAICYRKLTLEKLVSVGMETIYASGVILFLIACSGLMSWSMTFASIPDQIGEILTGISDNKFVILLLINVALLIVGTFMDMSPAMLIFTPILFPVVTELGVDPVHFGVIIVYNLCMGIVTPPVGTVLFISASITGEKITRVIPPLLPIFIVQFIGLLVVTYLPAFSLALPRLFGVM</sequence>
<dbReference type="STRING" id="735517.SAMN05444272_3109"/>
<feature type="domain" description="Tripartite ATP-independent periplasmic transporters DctQ component" evidence="10">
    <location>
        <begin position="39"/>
        <end position="167"/>
    </location>
</feature>
<feature type="transmembrane region" description="Helical" evidence="9">
    <location>
        <begin position="143"/>
        <end position="167"/>
    </location>
</feature>
<dbReference type="NCBIfam" id="TIGR00786">
    <property type="entry name" value="dctM"/>
    <property type="match status" value="1"/>
</dbReference>
<feature type="transmembrane region" description="Helical" evidence="9">
    <location>
        <begin position="456"/>
        <end position="473"/>
    </location>
</feature>
<feature type="transmembrane region" description="Helical" evidence="9">
    <location>
        <begin position="610"/>
        <end position="634"/>
    </location>
</feature>
<feature type="transmembrane region" description="Helical" evidence="9">
    <location>
        <begin position="311"/>
        <end position="338"/>
    </location>
</feature>
<keyword evidence="13" id="KW-1185">Reference proteome</keyword>
<dbReference type="InterPro" id="IPR055348">
    <property type="entry name" value="DctQ"/>
</dbReference>
<feature type="transmembrane region" description="Helical" evidence="9">
    <location>
        <begin position="485"/>
        <end position="507"/>
    </location>
</feature>
<dbReference type="GO" id="GO:0022857">
    <property type="term" value="F:transmembrane transporter activity"/>
    <property type="evidence" value="ECO:0007669"/>
    <property type="project" value="UniProtKB-UniRule"/>
</dbReference>
<evidence type="ECO:0000259" key="10">
    <source>
        <dbReference type="Pfam" id="PF04290"/>
    </source>
</evidence>
<feature type="transmembrane region" description="Helical" evidence="9">
    <location>
        <begin position="32"/>
        <end position="52"/>
    </location>
</feature>
<keyword evidence="2 8" id="KW-0813">Transport</keyword>
<name>A0A1M7L7S0_9HYPH</name>
<evidence type="ECO:0000256" key="6">
    <source>
        <dbReference type="ARBA" id="ARBA00022989"/>
    </source>
</evidence>
<evidence type="ECO:0000313" key="12">
    <source>
        <dbReference type="EMBL" id="SHM74084.1"/>
    </source>
</evidence>
<dbReference type="GO" id="GO:0005886">
    <property type="term" value="C:plasma membrane"/>
    <property type="evidence" value="ECO:0007669"/>
    <property type="project" value="UniProtKB-SubCell"/>
</dbReference>
<feature type="transmembrane region" description="Helical" evidence="9">
    <location>
        <begin position="174"/>
        <end position="194"/>
    </location>
</feature>
<evidence type="ECO:0000256" key="1">
    <source>
        <dbReference type="ARBA" id="ARBA00004429"/>
    </source>
</evidence>
<keyword evidence="5 9" id="KW-0812">Transmembrane</keyword>
<feature type="transmembrane region" description="Helical" evidence="9">
    <location>
        <begin position="64"/>
        <end position="83"/>
    </location>
</feature>
<keyword evidence="4 8" id="KW-0997">Cell inner membrane</keyword>
<evidence type="ECO:0000313" key="13">
    <source>
        <dbReference type="Proteomes" id="UP000186002"/>
    </source>
</evidence>
<dbReference type="PANTHER" id="PTHR33362:SF2">
    <property type="entry name" value="TRAP TRANSPORTER LARGE PERMEASE PROTEIN"/>
    <property type="match status" value="1"/>
</dbReference>
<evidence type="ECO:0000256" key="7">
    <source>
        <dbReference type="ARBA" id="ARBA00023136"/>
    </source>
</evidence>
<feature type="transmembrane region" description="Helical" evidence="9">
    <location>
        <begin position="575"/>
        <end position="598"/>
    </location>
</feature>
<evidence type="ECO:0000256" key="4">
    <source>
        <dbReference type="ARBA" id="ARBA00022519"/>
    </source>
</evidence>
<feature type="transmembrane region" description="Helical" evidence="9">
    <location>
        <begin position="380"/>
        <end position="406"/>
    </location>
</feature>
<evidence type="ECO:0000256" key="2">
    <source>
        <dbReference type="ARBA" id="ARBA00022448"/>
    </source>
</evidence>
<dbReference type="Pfam" id="PF06808">
    <property type="entry name" value="DctM"/>
    <property type="match status" value="1"/>
</dbReference>
<keyword evidence="6 9" id="KW-1133">Transmembrane helix</keyword>